<keyword evidence="2" id="KW-1185">Reference proteome</keyword>
<dbReference type="Proteomes" id="UP000003544">
    <property type="component" value="Unassembled WGS sequence"/>
</dbReference>
<dbReference type="AlphaFoldDB" id="F5SYZ7"/>
<protein>
    <recommendedName>
        <fullName evidence="3">Gluconate 2-dehydrogenase subunit 3 family protein</fullName>
    </recommendedName>
</protein>
<proteinExistence type="predicted"/>
<name>F5SYZ7_9GAMM</name>
<comment type="caution">
    <text evidence="1">The sequence shown here is derived from an EMBL/GenBank/DDBJ whole genome shotgun (WGS) entry which is preliminary data.</text>
</comment>
<accession>F5SYZ7</accession>
<organism evidence="1 2">
    <name type="scientific">Methylophaga aminisulfidivorans MP</name>
    <dbReference type="NCBI Taxonomy" id="1026882"/>
    <lineage>
        <taxon>Bacteria</taxon>
        <taxon>Pseudomonadati</taxon>
        <taxon>Pseudomonadota</taxon>
        <taxon>Gammaproteobacteria</taxon>
        <taxon>Thiotrichales</taxon>
        <taxon>Piscirickettsiaceae</taxon>
        <taxon>Methylophaga</taxon>
    </lineage>
</organism>
<evidence type="ECO:0008006" key="3">
    <source>
        <dbReference type="Google" id="ProtNLM"/>
    </source>
</evidence>
<reference evidence="1 2" key="1">
    <citation type="journal article" date="2011" name="J. Bacteriol.">
        <title>Draft genome sequence of Methylophaga aminisulfidivorans MP T.</title>
        <authorList>
            <person name="Han G.H."/>
            <person name="Kim W."/>
            <person name="Chun J."/>
            <person name="Kim S.W."/>
        </authorList>
    </citation>
    <scope>NUCLEOTIDE SEQUENCE [LARGE SCALE GENOMIC DNA]</scope>
    <source>
        <strain evidence="2">MP(T)</strain>
    </source>
</reference>
<evidence type="ECO:0000313" key="2">
    <source>
        <dbReference type="Proteomes" id="UP000003544"/>
    </source>
</evidence>
<sequence>MKRRDIIKSGVGLGLFLPYFYLPAALANLLSFQQTRTLVAFIDALIPADTTPSASQLKLHQTLLLHAKEIKNYPELIQLGCQWLDNQADLINQQPFLRLNVQQQNLIIKKAANSDELSIPAQFFTHIRQDLFRFYYANPASWSGLDISPPQPTGYLSYFRPLLNE</sequence>
<evidence type="ECO:0000313" key="1">
    <source>
        <dbReference type="EMBL" id="EGL54321.1"/>
    </source>
</evidence>
<dbReference type="STRING" id="1026882.MAMP_00816"/>
<dbReference type="EMBL" id="AFIG01000001">
    <property type="protein sequence ID" value="EGL54321.1"/>
    <property type="molecule type" value="Genomic_DNA"/>
</dbReference>
<gene>
    <name evidence="1" type="ORF">MAMP_00816</name>
</gene>
<dbReference type="eggNOG" id="ENOG5033BG2">
    <property type="taxonomic scope" value="Bacteria"/>
</dbReference>
<dbReference type="Pfam" id="PF13618">
    <property type="entry name" value="Gluconate_2-dh3"/>
    <property type="match status" value="1"/>
</dbReference>
<dbReference type="InterPro" id="IPR027056">
    <property type="entry name" value="Gluconate_2DH_su3"/>
</dbReference>